<sequence length="270" mass="29481">MIWTIIRYDAKATWRQLCVMPVVAALLLGTAIGADALKIPVLKEISLVLAVVAIGGLLAVQALICILNYWTSMYGRQGSFTQTIPVRTSTLLSGKLLYALIVGVLSLIVTAVFTLLAVLYYVGAEPARYVIDQILQQAWTNAVILVIASVLLQLVCSLVIVWSVITISSDEKLWSLRWGAPVLGLFCTYVVYEVGAALFMLFIPIGVRMEDPGAGDIVMEGMWPSFVKLVQYDAASPEVLGLGYVLWAVVLAVVLLVLARRHADRRTSVR</sequence>
<dbReference type="RefSeq" id="WP_092648274.1">
    <property type="nucleotide sequence ID" value="NZ_LT629792.1"/>
</dbReference>
<feature type="transmembrane region" description="Helical" evidence="1">
    <location>
        <begin position="142"/>
        <end position="166"/>
    </location>
</feature>
<gene>
    <name evidence="2" type="ORF">SAMN04489714_0421</name>
</gene>
<keyword evidence="1" id="KW-0812">Transmembrane</keyword>
<proteinExistence type="predicted"/>
<feature type="transmembrane region" description="Helical" evidence="1">
    <location>
        <begin position="96"/>
        <end position="122"/>
    </location>
</feature>
<dbReference type="Proteomes" id="UP000198976">
    <property type="component" value="Chromosome I"/>
</dbReference>
<evidence type="ECO:0000313" key="2">
    <source>
        <dbReference type="EMBL" id="SDT87348.1"/>
    </source>
</evidence>
<keyword evidence="1" id="KW-0472">Membrane</keyword>
<protein>
    <recommendedName>
        <fullName evidence="4">ABC-2 family transporter protein</fullName>
    </recommendedName>
</protein>
<organism evidence="2 3">
    <name type="scientific">Schaalia radingae</name>
    <dbReference type="NCBI Taxonomy" id="131110"/>
    <lineage>
        <taxon>Bacteria</taxon>
        <taxon>Bacillati</taxon>
        <taxon>Actinomycetota</taxon>
        <taxon>Actinomycetes</taxon>
        <taxon>Actinomycetales</taxon>
        <taxon>Actinomycetaceae</taxon>
        <taxon>Schaalia</taxon>
    </lineage>
</organism>
<evidence type="ECO:0000256" key="1">
    <source>
        <dbReference type="SAM" id="Phobius"/>
    </source>
</evidence>
<feature type="transmembrane region" description="Helical" evidence="1">
    <location>
        <begin position="239"/>
        <end position="259"/>
    </location>
</feature>
<keyword evidence="3" id="KW-1185">Reference proteome</keyword>
<dbReference type="EMBL" id="LT629792">
    <property type="protein sequence ID" value="SDT87348.1"/>
    <property type="molecule type" value="Genomic_DNA"/>
</dbReference>
<keyword evidence="1" id="KW-1133">Transmembrane helix</keyword>
<reference evidence="2 3" key="1">
    <citation type="submission" date="2016-10" db="EMBL/GenBank/DDBJ databases">
        <authorList>
            <person name="Varghese N."/>
            <person name="Submissions S."/>
        </authorList>
    </citation>
    <scope>NUCLEOTIDE SEQUENCE [LARGE SCALE GENOMIC DNA]</scope>
    <source>
        <strain evidence="2 3">DSM 9169</strain>
    </source>
</reference>
<feature type="transmembrane region" description="Helical" evidence="1">
    <location>
        <begin position="178"/>
        <end position="203"/>
    </location>
</feature>
<evidence type="ECO:0008006" key="4">
    <source>
        <dbReference type="Google" id="ProtNLM"/>
    </source>
</evidence>
<name>A0ABY0V5N2_9ACTO</name>
<accession>A0ABY0V5N2</accession>
<evidence type="ECO:0000313" key="3">
    <source>
        <dbReference type="Proteomes" id="UP000198976"/>
    </source>
</evidence>
<feature type="transmembrane region" description="Helical" evidence="1">
    <location>
        <begin position="49"/>
        <end position="70"/>
    </location>
</feature>